<evidence type="ECO:0000313" key="3">
    <source>
        <dbReference type="Proteomes" id="UP001165393"/>
    </source>
</evidence>
<reference evidence="2 3" key="1">
    <citation type="journal article" date="2013" name="Antonie Van Leeuwenhoek">
        <title>Echinimonas agarilytica gen. nov., sp. nov., a new gammaproteobacterium isolated from the sea urchin Strongylocentrotus intermedius.</title>
        <authorList>
            <person name="Nedashkovskaya O.I."/>
            <person name="Stenkova A.M."/>
            <person name="Zhukova N.V."/>
            <person name="Van Trappen S."/>
            <person name="Lee J.S."/>
            <person name="Kim S.B."/>
        </authorList>
    </citation>
    <scope>NUCLEOTIDE SEQUENCE [LARGE SCALE GENOMIC DNA]</scope>
    <source>
        <strain evidence="2 3">KMM 6351</strain>
    </source>
</reference>
<dbReference type="InterPro" id="IPR037135">
    <property type="entry name" value="DUF1653-like_dom_sf"/>
</dbReference>
<dbReference type="AlphaFoldDB" id="A0AA41W6R2"/>
<accession>A0AA41W6R2</accession>
<dbReference type="Pfam" id="PF07866">
    <property type="entry name" value="DUF1653"/>
    <property type="match status" value="1"/>
</dbReference>
<gene>
    <name evidence="2" type="ORF">NAF29_08245</name>
</gene>
<name>A0AA41W6R2_9GAMM</name>
<comment type="caution">
    <text evidence="2">The sequence shown here is derived from an EMBL/GenBank/DDBJ whole genome shotgun (WGS) entry which is preliminary data.</text>
</comment>
<dbReference type="RefSeq" id="WP_251261100.1">
    <property type="nucleotide sequence ID" value="NZ_JAMQGP010000003.1"/>
</dbReference>
<evidence type="ECO:0000313" key="2">
    <source>
        <dbReference type="EMBL" id="MCM2679656.1"/>
    </source>
</evidence>
<dbReference type="EMBL" id="JAMQGP010000003">
    <property type="protein sequence ID" value="MCM2679656.1"/>
    <property type="molecule type" value="Genomic_DNA"/>
</dbReference>
<dbReference type="Gene3D" id="2.30.30.320">
    <property type="entry name" value="DUF1653-like domain"/>
    <property type="match status" value="1"/>
</dbReference>
<organism evidence="2 3">
    <name type="scientific">Echinimonas agarilytica</name>
    <dbReference type="NCBI Taxonomy" id="1215918"/>
    <lineage>
        <taxon>Bacteria</taxon>
        <taxon>Pseudomonadati</taxon>
        <taxon>Pseudomonadota</taxon>
        <taxon>Gammaproteobacteria</taxon>
        <taxon>Alteromonadales</taxon>
        <taxon>Echinimonadaceae</taxon>
        <taxon>Echinimonas</taxon>
    </lineage>
</organism>
<dbReference type="InterPro" id="IPR023387">
    <property type="entry name" value="DUF1653-like_dom"/>
</dbReference>
<dbReference type="Proteomes" id="UP001165393">
    <property type="component" value="Unassembled WGS sequence"/>
</dbReference>
<proteinExistence type="predicted"/>
<keyword evidence="3" id="KW-1185">Reference proteome</keyword>
<feature type="domain" description="DUF1653" evidence="1">
    <location>
        <begin position="10"/>
        <end position="70"/>
    </location>
</feature>
<sequence>MTSSKSISSGIYQHYKGSRYEVIDVVRHSETEEYLVLYKPLYGEQKLWVRPFDMFVESVEVNGEMKPRFAFLEAE</sequence>
<protein>
    <submittedName>
        <fullName evidence="2">DUF1653 domain-containing protein</fullName>
    </submittedName>
</protein>
<evidence type="ECO:0000259" key="1">
    <source>
        <dbReference type="Pfam" id="PF07866"/>
    </source>
</evidence>